<keyword evidence="2" id="KW-0731">Sigma factor</keyword>
<dbReference type="EMBL" id="UINC01143800">
    <property type="protein sequence ID" value="SVD32936.1"/>
    <property type="molecule type" value="Genomic_DNA"/>
</dbReference>
<name>A0A382UF89_9ZZZZ</name>
<gene>
    <name evidence="6" type="ORF">METZ01_LOCUS385790</name>
</gene>
<dbReference type="Gene3D" id="1.10.1740.10">
    <property type="match status" value="1"/>
</dbReference>
<evidence type="ECO:0000259" key="5">
    <source>
        <dbReference type="Pfam" id="PF04542"/>
    </source>
</evidence>
<evidence type="ECO:0000313" key="6">
    <source>
        <dbReference type="EMBL" id="SVD32936.1"/>
    </source>
</evidence>
<sequence>VELVNRFRNRLMSFIYRYVNDMEQAEDIVQDALIKLYTHKHYYKNIAKFSTWIYTIAANLAKTELR</sequence>
<evidence type="ECO:0000256" key="1">
    <source>
        <dbReference type="ARBA" id="ARBA00023015"/>
    </source>
</evidence>
<dbReference type="SUPFAM" id="SSF88946">
    <property type="entry name" value="Sigma2 domain of RNA polymerase sigma factors"/>
    <property type="match status" value="1"/>
</dbReference>
<dbReference type="GO" id="GO:0016987">
    <property type="term" value="F:sigma factor activity"/>
    <property type="evidence" value="ECO:0007669"/>
    <property type="project" value="UniProtKB-KW"/>
</dbReference>
<dbReference type="InterPro" id="IPR013325">
    <property type="entry name" value="RNA_pol_sigma_r2"/>
</dbReference>
<keyword evidence="4" id="KW-0804">Transcription</keyword>
<dbReference type="InterPro" id="IPR014284">
    <property type="entry name" value="RNA_pol_sigma-70_dom"/>
</dbReference>
<organism evidence="6">
    <name type="scientific">marine metagenome</name>
    <dbReference type="NCBI Taxonomy" id="408172"/>
    <lineage>
        <taxon>unclassified sequences</taxon>
        <taxon>metagenomes</taxon>
        <taxon>ecological metagenomes</taxon>
    </lineage>
</organism>
<dbReference type="PANTHER" id="PTHR43133">
    <property type="entry name" value="RNA POLYMERASE ECF-TYPE SIGMA FACTO"/>
    <property type="match status" value="1"/>
</dbReference>
<dbReference type="GO" id="GO:0006352">
    <property type="term" value="P:DNA-templated transcription initiation"/>
    <property type="evidence" value="ECO:0007669"/>
    <property type="project" value="InterPro"/>
</dbReference>
<feature type="non-terminal residue" evidence="6">
    <location>
        <position position="1"/>
    </location>
</feature>
<reference evidence="6" key="1">
    <citation type="submission" date="2018-05" db="EMBL/GenBank/DDBJ databases">
        <authorList>
            <person name="Lanie J.A."/>
            <person name="Ng W.-L."/>
            <person name="Kazmierczak K.M."/>
            <person name="Andrzejewski T.M."/>
            <person name="Davidsen T.M."/>
            <person name="Wayne K.J."/>
            <person name="Tettelin H."/>
            <person name="Glass J.I."/>
            <person name="Rusch D."/>
            <person name="Podicherti R."/>
            <person name="Tsui H.-C.T."/>
            <person name="Winkler M.E."/>
        </authorList>
    </citation>
    <scope>NUCLEOTIDE SEQUENCE</scope>
</reference>
<evidence type="ECO:0000256" key="2">
    <source>
        <dbReference type="ARBA" id="ARBA00023082"/>
    </source>
</evidence>
<dbReference type="PANTHER" id="PTHR43133:SF8">
    <property type="entry name" value="RNA POLYMERASE SIGMA FACTOR HI_1459-RELATED"/>
    <property type="match status" value="1"/>
</dbReference>
<protein>
    <recommendedName>
        <fullName evidence="5">RNA polymerase sigma-70 region 2 domain-containing protein</fullName>
    </recommendedName>
</protein>
<dbReference type="InterPro" id="IPR039425">
    <property type="entry name" value="RNA_pol_sigma-70-like"/>
</dbReference>
<dbReference type="InterPro" id="IPR007627">
    <property type="entry name" value="RNA_pol_sigma70_r2"/>
</dbReference>
<dbReference type="AlphaFoldDB" id="A0A382UF89"/>
<feature type="domain" description="RNA polymerase sigma-70 region 2" evidence="5">
    <location>
        <begin position="3"/>
        <end position="66"/>
    </location>
</feature>
<dbReference type="Pfam" id="PF04542">
    <property type="entry name" value="Sigma70_r2"/>
    <property type="match status" value="1"/>
</dbReference>
<keyword evidence="3" id="KW-0238">DNA-binding</keyword>
<feature type="non-terminal residue" evidence="6">
    <location>
        <position position="66"/>
    </location>
</feature>
<dbReference type="GO" id="GO:0003677">
    <property type="term" value="F:DNA binding"/>
    <property type="evidence" value="ECO:0007669"/>
    <property type="project" value="UniProtKB-KW"/>
</dbReference>
<evidence type="ECO:0000256" key="4">
    <source>
        <dbReference type="ARBA" id="ARBA00023163"/>
    </source>
</evidence>
<dbReference type="NCBIfam" id="TIGR02937">
    <property type="entry name" value="sigma70-ECF"/>
    <property type="match status" value="1"/>
</dbReference>
<proteinExistence type="predicted"/>
<accession>A0A382UF89</accession>
<evidence type="ECO:0000256" key="3">
    <source>
        <dbReference type="ARBA" id="ARBA00023125"/>
    </source>
</evidence>
<keyword evidence="1" id="KW-0805">Transcription regulation</keyword>